<keyword evidence="3" id="KW-1185">Reference proteome</keyword>
<dbReference type="Pfam" id="PF04714">
    <property type="entry name" value="BCL_N"/>
    <property type="match status" value="1"/>
</dbReference>
<proteinExistence type="inferred from homology"/>
<reference evidence="4" key="1">
    <citation type="submission" date="2016-11" db="UniProtKB">
        <authorList>
            <consortium name="WormBaseParasite"/>
        </authorList>
    </citation>
    <scope>IDENTIFICATION</scope>
</reference>
<evidence type="ECO:0000313" key="3">
    <source>
        <dbReference type="Proteomes" id="UP000095287"/>
    </source>
</evidence>
<feature type="region of interest" description="Disordered" evidence="2">
    <location>
        <begin position="98"/>
        <end position="133"/>
    </location>
</feature>
<organism evidence="3 4">
    <name type="scientific">Steinernema glaseri</name>
    <dbReference type="NCBI Taxonomy" id="37863"/>
    <lineage>
        <taxon>Eukaryota</taxon>
        <taxon>Metazoa</taxon>
        <taxon>Ecdysozoa</taxon>
        <taxon>Nematoda</taxon>
        <taxon>Chromadorea</taxon>
        <taxon>Rhabditida</taxon>
        <taxon>Tylenchina</taxon>
        <taxon>Panagrolaimomorpha</taxon>
        <taxon>Strongyloidoidea</taxon>
        <taxon>Steinernematidae</taxon>
        <taxon>Steinernema</taxon>
    </lineage>
</organism>
<evidence type="ECO:0000256" key="2">
    <source>
        <dbReference type="SAM" id="MobiDB-lite"/>
    </source>
</evidence>
<dbReference type="InterPro" id="IPR006804">
    <property type="entry name" value="BCL7"/>
</dbReference>
<comment type="similarity">
    <text evidence="1">Belongs to the BCL7 family.</text>
</comment>
<protein>
    <submittedName>
        <fullName evidence="4">PH domain-containing protein</fullName>
    </submittedName>
</protein>
<evidence type="ECO:0000313" key="4">
    <source>
        <dbReference type="WBParaSite" id="L893_g29447.t1"/>
    </source>
</evidence>
<sequence length="168" mass="18638">MHATFVAISLTTLQSYAGIDTVEAMFSRHQRAETRNRARDELKRVINSIDRVRRWEKRWVALKDSSINVYKWVPVTGQPTMPAPKIVKPIVEEDMSYAASADNSQDGTTVSSSRMAASLNEDSNTAFSENGFDSDSNMASEAISFKADAHNASTDFSAIRNEEAKKGQ</sequence>
<name>A0A1I7ZTG4_9BILA</name>
<dbReference type="PANTHER" id="PTHR12767:SF9">
    <property type="entry name" value="BCL7-LIKE"/>
    <property type="match status" value="1"/>
</dbReference>
<feature type="compositionally biased region" description="Polar residues" evidence="2">
    <location>
        <begin position="101"/>
        <end position="133"/>
    </location>
</feature>
<accession>A0A1I7ZTG4</accession>
<dbReference type="PANTHER" id="PTHR12767">
    <property type="entry name" value="BCL7 RELATED"/>
    <property type="match status" value="1"/>
</dbReference>
<dbReference type="Proteomes" id="UP000095287">
    <property type="component" value="Unplaced"/>
</dbReference>
<evidence type="ECO:0000256" key="1">
    <source>
        <dbReference type="ARBA" id="ARBA00010326"/>
    </source>
</evidence>
<dbReference type="AlphaFoldDB" id="A0A1I7ZTG4"/>
<dbReference type="WBParaSite" id="L893_g29447.t1">
    <property type="protein sequence ID" value="L893_g29447.t1"/>
    <property type="gene ID" value="L893_g29447"/>
</dbReference>